<keyword evidence="3" id="KW-1185">Reference proteome</keyword>
<dbReference type="HOGENOM" id="CLU_2686756_0_0_0"/>
<proteinExistence type="predicted"/>
<dbReference type="RefSeq" id="WP_013178345.1">
    <property type="nucleotide sequence ID" value="NC_014221.1"/>
</dbReference>
<evidence type="ECO:0000313" key="2">
    <source>
        <dbReference type="EMBL" id="ADI14979.1"/>
    </source>
</evidence>
<gene>
    <name evidence="2" type="ordered locus">Trad_1863</name>
</gene>
<sequence length="74" mass="8641">MTTVPLKEAKERLEELLAEGAFMVRLDDGSVWRLEVKPLAGTSERRGGFGRARGWFTMSKDFDEPLEDFREYWE</sequence>
<name>D7CQJ5_TRURR</name>
<dbReference type="AlphaFoldDB" id="D7CQJ5"/>
<dbReference type="KEGG" id="tra:Trad_1863"/>
<dbReference type="Proteomes" id="UP000000379">
    <property type="component" value="Chromosome"/>
</dbReference>
<dbReference type="STRING" id="649638.Trad_1863"/>
<evidence type="ECO:0000313" key="3">
    <source>
        <dbReference type="Proteomes" id="UP000000379"/>
    </source>
</evidence>
<reference evidence="2 3" key="2">
    <citation type="journal article" date="2011" name="Stand. Genomic Sci.">
        <title>Complete genome sequence of Truepera radiovictrix type strain (RQ-24).</title>
        <authorList>
            <person name="Ivanova N."/>
            <person name="Rohde C."/>
            <person name="Munk C."/>
            <person name="Nolan M."/>
            <person name="Lucas S."/>
            <person name="Del Rio T.G."/>
            <person name="Tice H."/>
            <person name="Deshpande S."/>
            <person name="Cheng J.F."/>
            <person name="Tapia R."/>
            <person name="Han C."/>
            <person name="Goodwin L."/>
            <person name="Pitluck S."/>
            <person name="Liolios K."/>
            <person name="Mavromatis K."/>
            <person name="Mikhailova N."/>
            <person name="Pati A."/>
            <person name="Chen A."/>
            <person name="Palaniappan K."/>
            <person name="Land M."/>
            <person name="Hauser L."/>
            <person name="Chang Y.J."/>
            <person name="Jeffries C.D."/>
            <person name="Brambilla E."/>
            <person name="Rohde M."/>
            <person name="Goker M."/>
            <person name="Tindall B.J."/>
            <person name="Woyke T."/>
            <person name="Bristow J."/>
            <person name="Eisen J.A."/>
            <person name="Markowitz V."/>
            <person name="Hugenholtz P."/>
            <person name="Kyrpides N.C."/>
            <person name="Klenk H.P."/>
            <person name="Lapidus A."/>
        </authorList>
    </citation>
    <scope>NUCLEOTIDE SEQUENCE [LARGE SCALE GENOMIC DNA]</scope>
    <source>
        <strain evidence="3">DSM 17093 / CIP 108686 / LMG 22925 / RQ-24</strain>
    </source>
</reference>
<reference evidence="3" key="1">
    <citation type="submission" date="2010-05" db="EMBL/GenBank/DDBJ databases">
        <title>The complete genome of Truepera radiovictris DSM 17093.</title>
        <authorList>
            <consortium name="US DOE Joint Genome Institute (JGI-PGF)"/>
            <person name="Lucas S."/>
            <person name="Copeland A."/>
            <person name="Lapidus A."/>
            <person name="Glavina del Rio T."/>
            <person name="Dalin E."/>
            <person name="Tice H."/>
            <person name="Bruce D."/>
            <person name="Goodwin L."/>
            <person name="Pitluck S."/>
            <person name="Kyrpides N."/>
            <person name="Mavromatis K."/>
            <person name="Ovchinnikova G."/>
            <person name="Munk A.C."/>
            <person name="Detter J.C."/>
            <person name="Han C."/>
            <person name="Tapia R."/>
            <person name="Land M."/>
            <person name="Hauser L."/>
            <person name="Markowitz V."/>
            <person name="Cheng J.-F."/>
            <person name="Hugenholtz P."/>
            <person name="Woyke T."/>
            <person name="Wu D."/>
            <person name="Tindall B."/>
            <person name="Pomrenke H.G."/>
            <person name="Brambilla E."/>
            <person name="Klenk H.-P."/>
            <person name="Eisen J.A."/>
        </authorList>
    </citation>
    <scope>NUCLEOTIDE SEQUENCE [LARGE SCALE GENOMIC DNA]</scope>
    <source>
        <strain evidence="3">DSM 17093 / CIP 108686 / LMG 22925 / RQ-24</strain>
    </source>
</reference>
<protein>
    <recommendedName>
        <fullName evidence="1">DUF2281 domain-containing protein</fullName>
    </recommendedName>
</protein>
<dbReference type="Pfam" id="PF10047">
    <property type="entry name" value="DUF2281"/>
    <property type="match status" value="1"/>
</dbReference>
<feature type="domain" description="DUF2281" evidence="1">
    <location>
        <begin position="48"/>
        <end position="72"/>
    </location>
</feature>
<evidence type="ECO:0000259" key="1">
    <source>
        <dbReference type="Pfam" id="PF10047"/>
    </source>
</evidence>
<dbReference type="InterPro" id="IPR018739">
    <property type="entry name" value="DUF2281"/>
</dbReference>
<organism evidence="2 3">
    <name type="scientific">Truepera radiovictrix (strain DSM 17093 / CIP 108686 / LMG 22925 / RQ-24)</name>
    <dbReference type="NCBI Taxonomy" id="649638"/>
    <lineage>
        <taxon>Bacteria</taxon>
        <taxon>Thermotogati</taxon>
        <taxon>Deinococcota</taxon>
        <taxon>Deinococci</taxon>
        <taxon>Trueperales</taxon>
        <taxon>Trueperaceae</taxon>
        <taxon>Truepera</taxon>
    </lineage>
</organism>
<accession>D7CQJ5</accession>
<dbReference type="EMBL" id="CP002049">
    <property type="protein sequence ID" value="ADI14979.1"/>
    <property type="molecule type" value="Genomic_DNA"/>
</dbReference>